<evidence type="ECO:0000313" key="3">
    <source>
        <dbReference type="Proteomes" id="UP000000245"/>
    </source>
</evidence>
<feature type="domain" description="Amidase" evidence="1">
    <location>
        <begin position="268"/>
        <end position="380"/>
    </location>
</feature>
<dbReference type="RefSeq" id="WP_011941379.1">
    <property type="nucleotide sequence ID" value="NC_009484.1"/>
</dbReference>
<dbReference type="STRING" id="349163.Acry_0243"/>
<dbReference type="SUPFAM" id="SSF75304">
    <property type="entry name" value="Amidase signature (AS) enzymes"/>
    <property type="match status" value="1"/>
</dbReference>
<dbReference type="KEGG" id="acr:Acry_0243"/>
<evidence type="ECO:0000313" key="2">
    <source>
        <dbReference type="EMBL" id="ABQ29471.1"/>
    </source>
</evidence>
<proteinExistence type="predicted"/>
<dbReference type="Gene3D" id="3.90.1300.10">
    <property type="entry name" value="Amidase signature (AS) domain"/>
    <property type="match status" value="1"/>
</dbReference>
<accession>A5FV39</accession>
<protein>
    <submittedName>
        <fullName evidence="2">Amidase</fullName>
    </submittedName>
</protein>
<feature type="domain" description="Amidase" evidence="1">
    <location>
        <begin position="23"/>
        <end position="186"/>
    </location>
</feature>
<dbReference type="AlphaFoldDB" id="A5FV39"/>
<dbReference type="Pfam" id="PF01425">
    <property type="entry name" value="Amidase"/>
    <property type="match status" value="2"/>
</dbReference>
<dbReference type="PANTHER" id="PTHR46310">
    <property type="entry name" value="AMIDASE 1"/>
    <property type="match status" value="1"/>
</dbReference>
<reference evidence="2 3" key="1">
    <citation type="submission" date="2007-05" db="EMBL/GenBank/DDBJ databases">
        <title>Complete sequence of chromosome of Acidiphilium cryptum JF-5.</title>
        <authorList>
            <consortium name="US DOE Joint Genome Institute"/>
            <person name="Copeland A."/>
            <person name="Lucas S."/>
            <person name="Lapidus A."/>
            <person name="Barry K."/>
            <person name="Detter J.C."/>
            <person name="Glavina del Rio T."/>
            <person name="Hammon N."/>
            <person name="Israni S."/>
            <person name="Dalin E."/>
            <person name="Tice H."/>
            <person name="Pitluck S."/>
            <person name="Sims D."/>
            <person name="Brettin T."/>
            <person name="Bruce D."/>
            <person name="Han C."/>
            <person name="Schmutz J."/>
            <person name="Larimer F."/>
            <person name="Land M."/>
            <person name="Hauser L."/>
            <person name="Kyrpides N."/>
            <person name="Kim E."/>
            <person name="Magnuson T."/>
            <person name="Richardson P."/>
        </authorList>
    </citation>
    <scope>NUCLEOTIDE SEQUENCE [LARGE SCALE GENOMIC DNA]</scope>
    <source>
        <strain evidence="2 3">JF-5</strain>
    </source>
</reference>
<evidence type="ECO:0000259" key="1">
    <source>
        <dbReference type="Pfam" id="PF01425"/>
    </source>
</evidence>
<organism evidence="2 3">
    <name type="scientific">Acidiphilium cryptum (strain JF-5)</name>
    <dbReference type="NCBI Taxonomy" id="349163"/>
    <lineage>
        <taxon>Bacteria</taxon>
        <taxon>Pseudomonadati</taxon>
        <taxon>Pseudomonadota</taxon>
        <taxon>Alphaproteobacteria</taxon>
        <taxon>Acetobacterales</taxon>
        <taxon>Acidocellaceae</taxon>
        <taxon>Acidiphilium</taxon>
    </lineage>
</organism>
<name>A5FV39_ACICJ</name>
<dbReference type="PANTHER" id="PTHR46310:SF7">
    <property type="entry name" value="AMIDASE 1"/>
    <property type="match status" value="1"/>
</dbReference>
<dbReference type="NCBIfam" id="NF006169">
    <property type="entry name" value="PRK08310.1"/>
    <property type="match status" value="1"/>
</dbReference>
<dbReference type="EMBL" id="CP000697">
    <property type="protein sequence ID" value="ABQ29471.1"/>
    <property type="molecule type" value="Genomic_DNA"/>
</dbReference>
<dbReference type="HOGENOM" id="CLU_009600_0_3_5"/>
<sequence>METRHPLSEAPDLGLIKSLDIRGNPHGPLAGLDVVVKDLFDIAGEVTAFGNPDWGRHFGPALSHAWIVSQLLEAGARVTGKTTTVELAFGLEGRNTHYGTPLNPAAPDRLPGGSSSGSVAMVASGRAHVGVGSDTGGSVRIPASYCGLYGLRPTQGLLSLAGAAPLAPSFDTPGWFTRDAETMLRVGEALLPPAPPLAAQFLMIPAAFANADPDVVTALEPALARLGPMGEADPVPEGLDRMLAWQNAVRGRETWLTLGGFIETVKPLLDPVTAGRIAATRGFTAEAAAEGRVARRAHTARMHALLAGGAVLVIPTSPCPAPPVAAEQAVYEDVRTRTLRVGIIAAFAGLPELTIPVGKVNGAPVGLSLIAGPGRDLALLELAADLALA</sequence>
<dbReference type="Proteomes" id="UP000000245">
    <property type="component" value="Chromosome"/>
</dbReference>
<gene>
    <name evidence="2" type="ordered locus">Acry_0243</name>
</gene>
<dbReference type="InterPro" id="IPR023631">
    <property type="entry name" value="Amidase_dom"/>
</dbReference>
<dbReference type="InterPro" id="IPR036928">
    <property type="entry name" value="AS_sf"/>
</dbReference>
<dbReference type="eggNOG" id="COG0154">
    <property type="taxonomic scope" value="Bacteria"/>
</dbReference>
<keyword evidence="3" id="KW-1185">Reference proteome</keyword>